<evidence type="ECO:0000256" key="2">
    <source>
        <dbReference type="PROSITE-ProRule" id="PRU00335"/>
    </source>
</evidence>
<dbReference type="EMBL" id="JACEIQ010000024">
    <property type="protein sequence ID" value="MBA4496105.1"/>
    <property type="molecule type" value="Genomic_DNA"/>
</dbReference>
<dbReference type="GO" id="GO:0006355">
    <property type="term" value="P:regulation of DNA-templated transcription"/>
    <property type="evidence" value="ECO:0007669"/>
    <property type="project" value="UniProtKB-ARBA"/>
</dbReference>
<protein>
    <submittedName>
        <fullName evidence="4">TetR/AcrR family transcriptional regulator</fullName>
    </submittedName>
</protein>
<name>A0A7W1WU54_9BACL</name>
<dbReference type="PRINTS" id="PR00455">
    <property type="entry name" value="HTHTETR"/>
</dbReference>
<dbReference type="GO" id="GO:0003677">
    <property type="term" value="F:DNA binding"/>
    <property type="evidence" value="ECO:0007669"/>
    <property type="project" value="UniProtKB-UniRule"/>
</dbReference>
<dbReference type="Pfam" id="PF00440">
    <property type="entry name" value="TetR_N"/>
    <property type="match status" value="1"/>
</dbReference>
<dbReference type="AlphaFoldDB" id="A0A7W1WU54"/>
<sequence>MGKRHVDPKMKILIAAKKMFAKNGFEGTTVYQICKEAGVNVANVSYYFGGKENLFFALFDVFYPKDDMLRPEEQWQDPLEELCLIIEKVIRFKWEEPELAAIVQQEMTLQSPRLEGILQYTKPVWDQVRRILELGEQKGKFRFGSLDYTLLMVMGVVLFPKAYPSHQLLVTTESKSVEEVIECTLAFIMEGLKA</sequence>
<reference evidence="4 5" key="1">
    <citation type="submission" date="2020-07" db="EMBL/GenBank/DDBJ databases">
        <authorList>
            <person name="Feng H."/>
        </authorList>
    </citation>
    <scope>NUCLEOTIDE SEQUENCE [LARGE SCALE GENOMIC DNA]</scope>
    <source>
        <strain evidence="5">s-10</strain>
    </source>
</reference>
<dbReference type="InterPro" id="IPR023772">
    <property type="entry name" value="DNA-bd_HTH_TetR-type_CS"/>
</dbReference>
<proteinExistence type="predicted"/>
<organism evidence="4 5">
    <name type="scientific">Paenactinomyces guangxiensis</name>
    <dbReference type="NCBI Taxonomy" id="1490290"/>
    <lineage>
        <taxon>Bacteria</taxon>
        <taxon>Bacillati</taxon>
        <taxon>Bacillota</taxon>
        <taxon>Bacilli</taxon>
        <taxon>Bacillales</taxon>
        <taxon>Thermoactinomycetaceae</taxon>
        <taxon>Paenactinomyces</taxon>
    </lineage>
</organism>
<dbReference type="InterPro" id="IPR050109">
    <property type="entry name" value="HTH-type_TetR-like_transc_reg"/>
</dbReference>
<evidence type="ECO:0000313" key="4">
    <source>
        <dbReference type="EMBL" id="MBA4496105.1"/>
    </source>
</evidence>
<dbReference type="Gene3D" id="1.10.10.60">
    <property type="entry name" value="Homeodomain-like"/>
    <property type="match status" value="1"/>
</dbReference>
<dbReference type="InterPro" id="IPR001647">
    <property type="entry name" value="HTH_TetR"/>
</dbReference>
<dbReference type="PROSITE" id="PS01081">
    <property type="entry name" value="HTH_TETR_1"/>
    <property type="match status" value="1"/>
</dbReference>
<feature type="DNA-binding region" description="H-T-H motif" evidence="2">
    <location>
        <begin position="29"/>
        <end position="48"/>
    </location>
</feature>
<gene>
    <name evidence="4" type="ORF">H1191_17655</name>
</gene>
<dbReference type="Gene3D" id="1.10.357.10">
    <property type="entry name" value="Tetracycline Repressor, domain 2"/>
    <property type="match status" value="1"/>
</dbReference>
<keyword evidence="1 2" id="KW-0238">DNA-binding</keyword>
<evidence type="ECO:0000256" key="1">
    <source>
        <dbReference type="ARBA" id="ARBA00023125"/>
    </source>
</evidence>
<dbReference type="PANTHER" id="PTHR30328:SF54">
    <property type="entry name" value="HTH-TYPE TRANSCRIPTIONAL REPRESSOR SCO4008"/>
    <property type="match status" value="1"/>
</dbReference>
<dbReference type="RefSeq" id="WP_181754219.1">
    <property type="nucleotide sequence ID" value="NZ_JACEIQ010000024.1"/>
</dbReference>
<dbReference type="PROSITE" id="PS50977">
    <property type="entry name" value="HTH_TETR_2"/>
    <property type="match status" value="1"/>
</dbReference>
<dbReference type="SUPFAM" id="SSF48498">
    <property type="entry name" value="Tetracyclin repressor-like, C-terminal domain"/>
    <property type="match status" value="1"/>
</dbReference>
<dbReference type="PANTHER" id="PTHR30328">
    <property type="entry name" value="TRANSCRIPTIONAL REPRESSOR"/>
    <property type="match status" value="1"/>
</dbReference>
<dbReference type="Proteomes" id="UP000535491">
    <property type="component" value="Unassembled WGS sequence"/>
</dbReference>
<dbReference type="InterPro" id="IPR036271">
    <property type="entry name" value="Tet_transcr_reg_TetR-rel_C_sf"/>
</dbReference>
<feature type="domain" description="HTH tetR-type" evidence="3">
    <location>
        <begin position="6"/>
        <end position="66"/>
    </location>
</feature>
<dbReference type="SUPFAM" id="SSF46689">
    <property type="entry name" value="Homeodomain-like"/>
    <property type="match status" value="1"/>
</dbReference>
<accession>A0A7W1WU54</accession>
<dbReference type="InterPro" id="IPR009057">
    <property type="entry name" value="Homeodomain-like_sf"/>
</dbReference>
<evidence type="ECO:0000259" key="3">
    <source>
        <dbReference type="PROSITE" id="PS50977"/>
    </source>
</evidence>
<comment type="caution">
    <text evidence="4">The sequence shown here is derived from an EMBL/GenBank/DDBJ whole genome shotgun (WGS) entry which is preliminary data.</text>
</comment>
<keyword evidence="5" id="KW-1185">Reference proteome</keyword>
<evidence type="ECO:0000313" key="5">
    <source>
        <dbReference type="Proteomes" id="UP000535491"/>
    </source>
</evidence>